<dbReference type="AlphaFoldDB" id="A0A975H7U8"/>
<name>A0A975H7U8_9FLAO</name>
<evidence type="ECO:0000313" key="1">
    <source>
        <dbReference type="EMBL" id="QTE23354.1"/>
    </source>
</evidence>
<proteinExistence type="predicted"/>
<dbReference type="Proteomes" id="UP000663920">
    <property type="component" value="Chromosome"/>
</dbReference>
<dbReference type="KEGG" id="pcea:J3359_03485"/>
<protein>
    <submittedName>
        <fullName evidence="1">Uncharacterized protein</fullName>
    </submittedName>
</protein>
<reference evidence="1 2" key="1">
    <citation type="submission" date="2021-03" db="EMBL/GenBank/DDBJ databases">
        <title>Complete genome of Polaribacter_sp.SM13.</title>
        <authorList>
            <person name="Jeong S.W."/>
            <person name="Bae J.W."/>
        </authorList>
    </citation>
    <scope>NUCLEOTIDE SEQUENCE [LARGE SCALE GENOMIC DNA]</scope>
    <source>
        <strain evidence="1 2">SM13</strain>
    </source>
</reference>
<dbReference type="RefSeq" id="WP_208079365.1">
    <property type="nucleotide sequence ID" value="NZ_CP071869.1"/>
</dbReference>
<gene>
    <name evidence="1" type="ORF">J3359_03485</name>
</gene>
<dbReference type="PROSITE" id="PS51257">
    <property type="entry name" value="PROKAR_LIPOPROTEIN"/>
    <property type="match status" value="1"/>
</dbReference>
<dbReference type="EMBL" id="CP071869">
    <property type="protein sequence ID" value="QTE23354.1"/>
    <property type="molecule type" value="Genomic_DNA"/>
</dbReference>
<organism evidence="1 2">
    <name type="scientific">Polaribacter cellanae</name>
    <dbReference type="NCBI Taxonomy" id="2818493"/>
    <lineage>
        <taxon>Bacteria</taxon>
        <taxon>Pseudomonadati</taxon>
        <taxon>Bacteroidota</taxon>
        <taxon>Flavobacteriia</taxon>
        <taxon>Flavobacteriales</taxon>
        <taxon>Flavobacteriaceae</taxon>
    </lineage>
</organism>
<keyword evidence="2" id="KW-1185">Reference proteome</keyword>
<accession>A0A975H7U8</accession>
<evidence type="ECO:0000313" key="2">
    <source>
        <dbReference type="Proteomes" id="UP000663920"/>
    </source>
</evidence>
<sequence length="46" mass="5159">MKNIIINLLTIMLFSCSSEDNNIVEPQEEPLAIKLVATNTNVNITR</sequence>